<dbReference type="OrthoDB" id="414698at2759"/>
<dbReference type="GO" id="GO:0005634">
    <property type="term" value="C:nucleus"/>
    <property type="evidence" value="ECO:0007669"/>
    <property type="project" value="TreeGrafter"/>
</dbReference>
<dbReference type="InterPro" id="IPR029058">
    <property type="entry name" value="AB_hydrolase_fold"/>
</dbReference>
<dbReference type="GO" id="GO:0005737">
    <property type="term" value="C:cytoplasm"/>
    <property type="evidence" value="ECO:0007669"/>
    <property type="project" value="TreeGrafter"/>
</dbReference>
<dbReference type="Gene3D" id="3.40.50.1820">
    <property type="entry name" value="alpha/beta hydrolase"/>
    <property type="match status" value="1"/>
</dbReference>
<reference evidence="3" key="1">
    <citation type="journal article" date="2021" name="Nat. Commun.">
        <title>Genetic determinants of endophytism in the Arabidopsis root mycobiome.</title>
        <authorList>
            <person name="Mesny F."/>
            <person name="Miyauchi S."/>
            <person name="Thiergart T."/>
            <person name="Pickel B."/>
            <person name="Atanasova L."/>
            <person name="Karlsson M."/>
            <person name="Huettel B."/>
            <person name="Barry K.W."/>
            <person name="Haridas S."/>
            <person name="Chen C."/>
            <person name="Bauer D."/>
            <person name="Andreopoulos W."/>
            <person name="Pangilinan J."/>
            <person name="LaButti K."/>
            <person name="Riley R."/>
            <person name="Lipzen A."/>
            <person name="Clum A."/>
            <person name="Drula E."/>
            <person name="Henrissat B."/>
            <person name="Kohler A."/>
            <person name="Grigoriev I.V."/>
            <person name="Martin F.M."/>
            <person name="Hacquard S."/>
        </authorList>
    </citation>
    <scope>NUCLEOTIDE SEQUENCE</scope>
    <source>
        <strain evidence="3">MPI-CAGE-AT-0147</strain>
    </source>
</reference>
<dbReference type="InterPro" id="IPR005645">
    <property type="entry name" value="FSH-like_dom"/>
</dbReference>
<sequence length="283" mass="31308">MKILCLHGRGSNSEIFQAQTASLRSSLDDDYTFEFAQGTELHTEGNWSVYTSQFSNLPQYTYYNPLVPISVLEAEAQLLELIEQEGGFDGVLGYSGGAGFAAQAMIRHSQQDPTGDPLFRFAIFINGATPLKTFALSDETIVEGVMGSTPFDKELEAVYLRPSNLRVRKGDGRDAAEAAIASRKREIDAVRTGQLMDGRYFLTDGEVGLTRYEGELDGALIDVPTLHVRCPDEEDPNTGLNLLGLCKPELVTEHHHQFGHDFPRGQMEMRKIAQLITELAEFA</sequence>
<protein>
    <submittedName>
        <fullName evidence="3">Serine hydrolase FSH</fullName>
    </submittedName>
</protein>
<dbReference type="PANTHER" id="PTHR48070:SF7">
    <property type="entry name" value="SERINE HYDROLASE FSH DOMAIN-CONTAINING PROTEIN-RELATED"/>
    <property type="match status" value="1"/>
</dbReference>
<comment type="caution">
    <text evidence="3">The sequence shown here is derived from an EMBL/GenBank/DDBJ whole genome shotgun (WGS) entry which is preliminary data.</text>
</comment>
<dbReference type="AlphaFoldDB" id="A0A9P9FSR2"/>
<evidence type="ECO:0000313" key="4">
    <source>
        <dbReference type="Proteomes" id="UP000738349"/>
    </source>
</evidence>
<organism evidence="3 4">
    <name type="scientific">Dactylonectria macrodidyma</name>
    <dbReference type="NCBI Taxonomy" id="307937"/>
    <lineage>
        <taxon>Eukaryota</taxon>
        <taxon>Fungi</taxon>
        <taxon>Dikarya</taxon>
        <taxon>Ascomycota</taxon>
        <taxon>Pezizomycotina</taxon>
        <taxon>Sordariomycetes</taxon>
        <taxon>Hypocreomycetidae</taxon>
        <taxon>Hypocreales</taxon>
        <taxon>Nectriaceae</taxon>
        <taxon>Dactylonectria</taxon>
    </lineage>
</organism>
<dbReference type="EMBL" id="JAGMUV010000001">
    <property type="protein sequence ID" value="KAH7175307.1"/>
    <property type="molecule type" value="Genomic_DNA"/>
</dbReference>
<keyword evidence="1 3" id="KW-0378">Hydrolase</keyword>
<gene>
    <name evidence="3" type="ORF">EDB81DRAFT_705201</name>
</gene>
<dbReference type="InterPro" id="IPR050593">
    <property type="entry name" value="LovG"/>
</dbReference>
<keyword evidence="4" id="KW-1185">Reference proteome</keyword>
<feature type="domain" description="Serine hydrolase" evidence="2">
    <location>
        <begin position="1"/>
        <end position="265"/>
    </location>
</feature>
<accession>A0A9P9FSR2</accession>
<dbReference type="PANTHER" id="PTHR48070">
    <property type="entry name" value="ESTERASE OVCA2"/>
    <property type="match status" value="1"/>
</dbReference>
<dbReference type="Proteomes" id="UP000738349">
    <property type="component" value="Unassembled WGS sequence"/>
</dbReference>
<evidence type="ECO:0000259" key="2">
    <source>
        <dbReference type="Pfam" id="PF03959"/>
    </source>
</evidence>
<evidence type="ECO:0000313" key="3">
    <source>
        <dbReference type="EMBL" id="KAH7175307.1"/>
    </source>
</evidence>
<name>A0A9P9FSR2_9HYPO</name>
<dbReference type="GO" id="GO:0016787">
    <property type="term" value="F:hydrolase activity"/>
    <property type="evidence" value="ECO:0007669"/>
    <property type="project" value="UniProtKB-KW"/>
</dbReference>
<dbReference type="Pfam" id="PF03959">
    <property type="entry name" value="FSH1"/>
    <property type="match status" value="1"/>
</dbReference>
<dbReference type="SUPFAM" id="SSF53474">
    <property type="entry name" value="alpha/beta-Hydrolases"/>
    <property type="match status" value="1"/>
</dbReference>
<evidence type="ECO:0000256" key="1">
    <source>
        <dbReference type="ARBA" id="ARBA00022801"/>
    </source>
</evidence>
<proteinExistence type="predicted"/>
<dbReference type="GO" id="GO:0019748">
    <property type="term" value="P:secondary metabolic process"/>
    <property type="evidence" value="ECO:0007669"/>
    <property type="project" value="TreeGrafter"/>
</dbReference>